<dbReference type="Proteomes" id="UP000230002">
    <property type="component" value="Unassembled WGS sequence"/>
</dbReference>
<reference evidence="4 5" key="1">
    <citation type="journal article" date="2015" name="Sci. Rep.">
        <title>Chromosome-level genome map provides insights into diverse defense mechanisms in the medicinal fungus Ganoderma sinense.</title>
        <authorList>
            <person name="Zhu Y."/>
            <person name="Xu J."/>
            <person name="Sun C."/>
            <person name="Zhou S."/>
            <person name="Xu H."/>
            <person name="Nelson D.R."/>
            <person name="Qian J."/>
            <person name="Song J."/>
            <person name="Luo H."/>
            <person name="Xiang L."/>
            <person name="Li Y."/>
            <person name="Xu Z."/>
            <person name="Ji A."/>
            <person name="Wang L."/>
            <person name="Lu S."/>
            <person name="Hayward A."/>
            <person name="Sun W."/>
            <person name="Li X."/>
            <person name="Schwartz D.C."/>
            <person name="Wang Y."/>
            <person name="Chen S."/>
        </authorList>
    </citation>
    <scope>NUCLEOTIDE SEQUENCE [LARGE SCALE GENOMIC DNA]</scope>
    <source>
        <strain evidence="4 5">ZZ0214-1</strain>
    </source>
</reference>
<protein>
    <recommendedName>
        <fullName evidence="3">Peptidase A2 domain-containing protein</fullName>
    </recommendedName>
</protein>
<dbReference type="Pfam" id="PF13650">
    <property type="entry name" value="Asp_protease_2"/>
    <property type="match status" value="1"/>
</dbReference>
<dbReference type="GO" id="GO:0006508">
    <property type="term" value="P:proteolysis"/>
    <property type="evidence" value="ECO:0007669"/>
    <property type="project" value="InterPro"/>
</dbReference>
<sequence>MSNTAGNSIAGTGADAGANANANPAAPAPIVTAAAFPSPSDRKAPKFKGKHVKDFIQEIELLAALHSVPLTDLPKACVRYMSKKVKQIISAEGAFQGVDWALACARLRALFGSASGVHRCSPSKLRKFVDEWQRENPINSEETLDDYWREFLWHLGTMVTDGRMTENERNLLFFSGLPKRLRRAILPALEVACRARNVVFSRESPATLDESITAARSHLKAIAVNAISDSESEDSGHSRSRHRHKGKYKASSKRSSSSRSSSSSSDSDSDSDSSDSDSDSESDNDHSSRRRASKKTRSKSLSRKKKLRKSHSRMDSHSDSDLSTLRRDMEKRFKILQHDLRSQAAIMSQPAQPSQPSVSFPTSVGAPAHFPHSVPQPHHFTHHVPPQGAYQFPPYGQVAAGSSSMQQNAPPIAGPSYPYRPPIASLPTNPSGPRRCHMCGGCEGIDLKHPLGLRFCPDVLYLTEKGTLHFNPVNGRLGYVNGPDLPPYTLYPSGWRVLFPALQNPSQMGGQPASCASLEVYYDDKPLSCSYSSDAGSSFAFPVLTRSQAKARPDTGKNVRFEDEVGDIRDPPPGGPVQPKDSSTVDPVSRSAPPSNTAPPPAINTEKGWRREQRDKRTPSVEDDKEDDNQPPPARPQHPTRVPPRSSGVKFTSEIQDSVSFDSVQDELLGTKVTLTLREVVAIAPSLQKQIANLVKTRREFDHKPASIHAGTAAVDIISLESPATQAASSQPSITLTSDRILPENTVRQLAELVAETSTDGVLEAEISFVQGREQLADLLERYAASIALGHPRKVAMISGYVTVIFGDQRAIFLVDSGSELNIVNYSLWKRTSLKMDPDGARWSLRGIGGQFVTLLGCVLDAPVQVNGRNFDHHFFISTSPGSSQHEGILGQPWLSHFSAQISYAQGGDVELTVYSTGAKSGPSVSLTIASANHPRNVESVVMAQTPCKLDF</sequence>
<evidence type="ECO:0000313" key="4">
    <source>
        <dbReference type="EMBL" id="PIL28588.1"/>
    </source>
</evidence>
<dbReference type="OrthoDB" id="2758461at2759"/>
<feature type="compositionally biased region" description="Basic residues" evidence="2">
    <location>
        <begin position="238"/>
        <end position="252"/>
    </location>
</feature>
<dbReference type="AlphaFoldDB" id="A0A2G8S4U6"/>
<dbReference type="SUPFAM" id="SSF50630">
    <property type="entry name" value="Acid proteases"/>
    <property type="match status" value="1"/>
</dbReference>
<dbReference type="InterPro" id="IPR001995">
    <property type="entry name" value="Peptidase_A2_cat"/>
</dbReference>
<feature type="region of interest" description="Disordered" evidence="2">
    <location>
        <begin position="228"/>
        <end position="325"/>
    </location>
</feature>
<dbReference type="Pfam" id="PF13352">
    <property type="entry name" value="DUF4100"/>
    <property type="match status" value="1"/>
</dbReference>
<keyword evidence="5" id="KW-1185">Reference proteome</keyword>
<feature type="region of interest" description="Disordered" evidence="2">
    <location>
        <begin position="380"/>
        <end position="416"/>
    </location>
</feature>
<organism evidence="4 5">
    <name type="scientific">Ganoderma sinense ZZ0214-1</name>
    <dbReference type="NCBI Taxonomy" id="1077348"/>
    <lineage>
        <taxon>Eukaryota</taxon>
        <taxon>Fungi</taxon>
        <taxon>Dikarya</taxon>
        <taxon>Basidiomycota</taxon>
        <taxon>Agaricomycotina</taxon>
        <taxon>Agaricomycetes</taxon>
        <taxon>Polyporales</taxon>
        <taxon>Polyporaceae</taxon>
        <taxon>Ganoderma</taxon>
    </lineage>
</organism>
<feature type="domain" description="Peptidase A2" evidence="3">
    <location>
        <begin position="811"/>
        <end position="850"/>
    </location>
</feature>
<evidence type="ECO:0000259" key="3">
    <source>
        <dbReference type="PROSITE" id="PS50175"/>
    </source>
</evidence>
<dbReference type="STRING" id="1077348.A0A2G8S4U6"/>
<feature type="region of interest" description="Disordered" evidence="2">
    <location>
        <begin position="548"/>
        <end position="651"/>
    </location>
</feature>
<dbReference type="InterPro" id="IPR025165">
    <property type="entry name" value="DUF4100"/>
</dbReference>
<dbReference type="GO" id="GO:0004190">
    <property type="term" value="F:aspartic-type endopeptidase activity"/>
    <property type="evidence" value="ECO:0007669"/>
    <property type="project" value="InterPro"/>
</dbReference>
<feature type="compositionally biased region" description="Low complexity" evidence="2">
    <location>
        <begin position="253"/>
        <end position="266"/>
    </location>
</feature>
<feature type="compositionally biased region" description="Basic and acidic residues" evidence="2">
    <location>
        <begin position="607"/>
        <end position="622"/>
    </location>
</feature>
<dbReference type="InterPro" id="IPR021109">
    <property type="entry name" value="Peptidase_aspartic_dom_sf"/>
</dbReference>
<feature type="compositionally biased region" description="Basic and acidic residues" evidence="2">
    <location>
        <begin position="312"/>
        <end position="325"/>
    </location>
</feature>
<keyword evidence="1" id="KW-0378">Hydrolase</keyword>
<evidence type="ECO:0000256" key="1">
    <source>
        <dbReference type="ARBA" id="ARBA00022801"/>
    </source>
</evidence>
<feature type="compositionally biased region" description="Basic and acidic residues" evidence="2">
    <location>
        <begin position="551"/>
        <end position="570"/>
    </location>
</feature>
<accession>A0A2G8S4U6</accession>
<dbReference type="Gene3D" id="2.40.70.10">
    <property type="entry name" value="Acid Proteases"/>
    <property type="match status" value="1"/>
</dbReference>
<dbReference type="PROSITE" id="PS50175">
    <property type="entry name" value="ASP_PROT_RETROV"/>
    <property type="match status" value="1"/>
</dbReference>
<evidence type="ECO:0000313" key="5">
    <source>
        <dbReference type="Proteomes" id="UP000230002"/>
    </source>
</evidence>
<name>A0A2G8S4U6_9APHY</name>
<proteinExistence type="predicted"/>
<gene>
    <name evidence="4" type="ORF">GSI_08629</name>
</gene>
<dbReference type="EMBL" id="AYKW01000023">
    <property type="protein sequence ID" value="PIL28588.1"/>
    <property type="molecule type" value="Genomic_DNA"/>
</dbReference>
<feature type="compositionally biased region" description="Basic residues" evidence="2">
    <location>
        <begin position="288"/>
        <end position="311"/>
    </location>
</feature>
<comment type="caution">
    <text evidence="4">The sequence shown here is derived from an EMBL/GenBank/DDBJ whole genome shotgun (WGS) entry which is preliminary data.</text>
</comment>
<feature type="compositionally biased region" description="Acidic residues" evidence="2">
    <location>
        <begin position="267"/>
        <end position="282"/>
    </location>
</feature>
<evidence type="ECO:0000256" key="2">
    <source>
        <dbReference type="SAM" id="MobiDB-lite"/>
    </source>
</evidence>
<feature type="compositionally biased region" description="Polar residues" evidence="2">
    <location>
        <begin position="400"/>
        <end position="409"/>
    </location>
</feature>
<dbReference type="CDD" id="cd00303">
    <property type="entry name" value="retropepsin_like"/>
    <property type="match status" value="1"/>
</dbReference>